<dbReference type="RefSeq" id="WP_107784271.1">
    <property type="nucleotide sequence ID" value="NZ_CAJNAP010000012.1"/>
</dbReference>
<protein>
    <submittedName>
        <fullName evidence="1">Uncharacterized protein</fullName>
    </submittedName>
</protein>
<accession>A0A8E0R7B7</accession>
<evidence type="ECO:0000313" key="1">
    <source>
        <dbReference type="EMBL" id="CAE6502064.1"/>
    </source>
</evidence>
<proteinExistence type="predicted"/>
<sequence length="211" mass="23874">MRKFRFNFNLLLPALLAALLFIPFLINSLTHYFYGEKQFPPIVMMKLPVESTAISLPTEVVQFTPFEVTLQLDTEALANRLNDIIARSPHGVAMQGISGKVHASMQAEIVGNGFHIDNPGPQVQLFSGQSGTLWSWTVTPTAPNRHQLAIRLHLITLDNGQENQKVVDIAEIQTYAQKNPAEWIKRYGIWFIIAGIVAFVLWRRIRRPSIE</sequence>
<dbReference type="OrthoDB" id="8544937at2"/>
<organism evidence="1 2">
    <name type="scientific">Nitrosomonas nitrosa</name>
    <dbReference type="NCBI Taxonomy" id="52442"/>
    <lineage>
        <taxon>Bacteria</taxon>
        <taxon>Pseudomonadati</taxon>
        <taxon>Pseudomonadota</taxon>
        <taxon>Betaproteobacteria</taxon>
        <taxon>Nitrosomonadales</taxon>
        <taxon>Nitrosomonadaceae</taxon>
        <taxon>Nitrosomonas</taxon>
    </lineage>
</organism>
<reference evidence="1" key="1">
    <citation type="submission" date="2021-02" db="EMBL/GenBank/DDBJ databases">
        <authorList>
            <person name="Han P."/>
        </authorList>
    </citation>
    <scope>NUCLEOTIDE SEQUENCE</scope>
    <source>
        <strain evidence="1">Nitrosomonas nitrosa 18-3D</strain>
    </source>
</reference>
<gene>
    <name evidence="1" type="ORF">NMYAN_20155</name>
</gene>
<comment type="caution">
    <text evidence="1">The sequence shown here is derived from an EMBL/GenBank/DDBJ whole genome shotgun (WGS) entry which is preliminary data.</text>
</comment>
<dbReference type="EMBL" id="CAJNAP010000012">
    <property type="protein sequence ID" value="CAE6502064.1"/>
    <property type="molecule type" value="Genomic_DNA"/>
</dbReference>
<name>A0A8E0R7B7_9PROT</name>
<evidence type="ECO:0000313" key="2">
    <source>
        <dbReference type="Proteomes" id="UP000601736"/>
    </source>
</evidence>
<dbReference type="AlphaFoldDB" id="A0A8E0R7B7"/>
<dbReference type="Proteomes" id="UP000601736">
    <property type="component" value="Unassembled WGS sequence"/>
</dbReference>